<dbReference type="InterPro" id="IPR036388">
    <property type="entry name" value="WH-like_DNA-bd_sf"/>
</dbReference>
<reference evidence="6 7" key="1">
    <citation type="submission" date="2020-11" db="EMBL/GenBank/DDBJ databases">
        <title>Winogradskyella marina sp. nov., isolated from marine sediment.</title>
        <authorList>
            <person name="Bo J."/>
            <person name="Wang S."/>
            <person name="Song X."/>
            <person name="Du Z."/>
        </authorList>
    </citation>
    <scope>NUCLEOTIDE SEQUENCE [LARGE SCALE GENOMIC DNA]</scope>
    <source>
        <strain evidence="6 7">F6397</strain>
    </source>
</reference>
<name>A0ABS0EEL4_9FLAO</name>
<comment type="caution">
    <text evidence="6">The sequence shown here is derived from an EMBL/GenBank/DDBJ whole genome shotgun (WGS) entry which is preliminary data.</text>
</comment>
<gene>
    <name evidence="6" type="ORF">ITJ86_03250</name>
</gene>
<evidence type="ECO:0000313" key="7">
    <source>
        <dbReference type="Proteomes" id="UP000611215"/>
    </source>
</evidence>
<dbReference type="NCBIfam" id="TIGR02985">
    <property type="entry name" value="Sig70_bacteroi1"/>
    <property type="match status" value="1"/>
</dbReference>
<evidence type="ECO:0000313" key="6">
    <source>
        <dbReference type="EMBL" id="MBF8148897.1"/>
    </source>
</evidence>
<accession>A0ABS0EEL4</accession>
<dbReference type="InterPro" id="IPR014284">
    <property type="entry name" value="RNA_pol_sigma-70_dom"/>
</dbReference>
<dbReference type="InterPro" id="IPR013249">
    <property type="entry name" value="RNA_pol_sigma70_r4_t2"/>
</dbReference>
<dbReference type="InterPro" id="IPR039425">
    <property type="entry name" value="RNA_pol_sigma-70-like"/>
</dbReference>
<proteinExistence type="inferred from homology"/>
<keyword evidence="3" id="KW-0731">Sigma factor</keyword>
<protein>
    <submittedName>
        <fullName evidence="6">RNA polymerase sigma-70 factor</fullName>
    </submittedName>
</protein>
<organism evidence="6 7">
    <name type="scientific">Winogradskyella marina</name>
    <dbReference type="NCBI Taxonomy" id="2785530"/>
    <lineage>
        <taxon>Bacteria</taxon>
        <taxon>Pseudomonadati</taxon>
        <taxon>Bacteroidota</taxon>
        <taxon>Flavobacteriia</taxon>
        <taxon>Flavobacteriales</taxon>
        <taxon>Flavobacteriaceae</taxon>
        <taxon>Winogradskyella</taxon>
    </lineage>
</organism>
<dbReference type="Pfam" id="PF08281">
    <property type="entry name" value="Sigma70_r4_2"/>
    <property type="match status" value="1"/>
</dbReference>
<comment type="similarity">
    <text evidence="1">Belongs to the sigma-70 factor family. ECF subfamily.</text>
</comment>
<dbReference type="EMBL" id="JADOET010000002">
    <property type="protein sequence ID" value="MBF8148897.1"/>
    <property type="molecule type" value="Genomic_DNA"/>
</dbReference>
<dbReference type="NCBIfam" id="TIGR02937">
    <property type="entry name" value="sigma70-ECF"/>
    <property type="match status" value="1"/>
</dbReference>
<dbReference type="PROSITE" id="PS00622">
    <property type="entry name" value="HTH_LUXR_1"/>
    <property type="match status" value="1"/>
</dbReference>
<dbReference type="Proteomes" id="UP000611215">
    <property type="component" value="Unassembled WGS sequence"/>
</dbReference>
<feature type="domain" description="HTH luxR-type" evidence="5">
    <location>
        <begin position="142"/>
        <end position="169"/>
    </location>
</feature>
<dbReference type="Gene3D" id="1.10.1740.10">
    <property type="match status" value="1"/>
</dbReference>
<keyword evidence="4" id="KW-0804">Transcription</keyword>
<evidence type="ECO:0000256" key="2">
    <source>
        <dbReference type="ARBA" id="ARBA00023015"/>
    </source>
</evidence>
<evidence type="ECO:0000256" key="4">
    <source>
        <dbReference type="ARBA" id="ARBA00023163"/>
    </source>
</evidence>
<dbReference type="InterPro" id="IPR014327">
    <property type="entry name" value="RNA_pol_sigma70_bacteroid"/>
</dbReference>
<keyword evidence="2" id="KW-0805">Transcription regulation</keyword>
<dbReference type="SUPFAM" id="SSF88946">
    <property type="entry name" value="Sigma2 domain of RNA polymerase sigma factors"/>
    <property type="match status" value="1"/>
</dbReference>
<dbReference type="Pfam" id="PF04542">
    <property type="entry name" value="Sigma70_r2"/>
    <property type="match status" value="1"/>
</dbReference>
<dbReference type="CDD" id="cd06171">
    <property type="entry name" value="Sigma70_r4"/>
    <property type="match status" value="1"/>
</dbReference>
<evidence type="ECO:0000256" key="1">
    <source>
        <dbReference type="ARBA" id="ARBA00010641"/>
    </source>
</evidence>
<evidence type="ECO:0000259" key="5">
    <source>
        <dbReference type="PROSITE" id="PS00622"/>
    </source>
</evidence>
<dbReference type="InterPro" id="IPR000792">
    <property type="entry name" value="Tscrpt_reg_LuxR_C"/>
</dbReference>
<evidence type="ECO:0000256" key="3">
    <source>
        <dbReference type="ARBA" id="ARBA00023082"/>
    </source>
</evidence>
<sequence>MNLIINEIKKGNRQVFKIFFNKNYEDLVIYANGYLFDKQASEDVVQDVFVYIWEKPEKINIESSLQGYIYRMVRNRCLNYLKSLKITDNFDLLDFNIALITEHVFDTTSDQDKQIVYHQVLKIVDSLPDKMQQIVRLKFLHGYKYKEIAAELDISINTVKTQLKRAKLKISESIMCVLVLLDLYL</sequence>
<keyword evidence="7" id="KW-1185">Reference proteome</keyword>
<dbReference type="Gene3D" id="1.10.10.10">
    <property type="entry name" value="Winged helix-like DNA-binding domain superfamily/Winged helix DNA-binding domain"/>
    <property type="match status" value="1"/>
</dbReference>
<dbReference type="PANTHER" id="PTHR43133:SF46">
    <property type="entry name" value="RNA POLYMERASE SIGMA-70 FACTOR ECF SUBFAMILY"/>
    <property type="match status" value="1"/>
</dbReference>
<dbReference type="InterPro" id="IPR007627">
    <property type="entry name" value="RNA_pol_sigma70_r2"/>
</dbReference>
<dbReference type="InterPro" id="IPR013325">
    <property type="entry name" value="RNA_pol_sigma_r2"/>
</dbReference>
<dbReference type="SUPFAM" id="SSF88659">
    <property type="entry name" value="Sigma3 and sigma4 domains of RNA polymerase sigma factors"/>
    <property type="match status" value="1"/>
</dbReference>
<dbReference type="InterPro" id="IPR013324">
    <property type="entry name" value="RNA_pol_sigma_r3/r4-like"/>
</dbReference>
<dbReference type="PANTHER" id="PTHR43133">
    <property type="entry name" value="RNA POLYMERASE ECF-TYPE SIGMA FACTO"/>
    <property type="match status" value="1"/>
</dbReference>
<dbReference type="RefSeq" id="WP_195870185.1">
    <property type="nucleotide sequence ID" value="NZ_JADOET010000002.1"/>
</dbReference>